<dbReference type="InterPro" id="IPR011990">
    <property type="entry name" value="TPR-like_helical_dom_sf"/>
</dbReference>
<feature type="repeat" description="PPR" evidence="3">
    <location>
        <begin position="222"/>
        <end position="252"/>
    </location>
</feature>
<dbReference type="Gene3D" id="1.25.40.10">
    <property type="entry name" value="Tetratricopeptide repeat domain"/>
    <property type="match status" value="4"/>
</dbReference>
<dbReference type="NCBIfam" id="TIGR00756">
    <property type="entry name" value="PPR"/>
    <property type="match status" value="4"/>
</dbReference>
<dbReference type="GO" id="GO:0009451">
    <property type="term" value="P:RNA modification"/>
    <property type="evidence" value="ECO:0007669"/>
    <property type="project" value="InterPro"/>
</dbReference>
<keyword evidence="2" id="KW-0677">Repeat</keyword>
<dbReference type="EMBL" id="JAKUCV010006596">
    <property type="protein sequence ID" value="KAJ4826724.1"/>
    <property type="molecule type" value="Genomic_DNA"/>
</dbReference>
<dbReference type="Pfam" id="PF13041">
    <property type="entry name" value="PPR_2"/>
    <property type="match status" value="2"/>
</dbReference>
<comment type="caution">
    <text evidence="5">The sequence shown here is derived from an EMBL/GenBank/DDBJ whole genome shotgun (WGS) entry which is preliminary data.</text>
</comment>
<evidence type="ECO:0000313" key="5">
    <source>
        <dbReference type="EMBL" id="KAJ4826724.1"/>
    </source>
</evidence>
<evidence type="ECO:0000313" key="6">
    <source>
        <dbReference type="Proteomes" id="UP001141552"/>
    </source>
</evidence>
<dbReference type="GO" id="GO:0003729">
    <property type="term" value="F:mRNA binding"/>
    <property type="evidence" value="ECO:0007669"/>
    <property type="project" value="UniProtKB-ARBA"/>
</dbReference>
<dbReference type="Pfam" id="PF20431">
    <property type="entry name" value="E_motif"/>
    <property type="match status" value="1"/>
</dbReference>
<name>A0A9Q0J376_9ROSI</name>
<dbReference type="GO" id="GO:0008270">
    <property type="term" value="F:zinc ion binding"/>
    <property type="evidence" value="ECO:0007669"/>
    <property type="project" value="InterPro"/>
</dbReference>
<feature type="repeat" description="PPR" evidence="3">
    <location>
        <begin position="355"/>
        <end position="389"/>
    </location>
</feature>
<evidence type="ECO:0000256" key="3">
    <source>
        <dbReference type="PROSITE-ProRule" id="PRU00708"/>
    </source>
</evidence>
<dbReference type="Pfam" id="PF14432">
    <property type="entry name" value="DYW_deaminase"/>
    <property type="match status" value="1"/>
</dbReference>
<feature type="repeat" description="PPR" evidence="3">
    <location>
        <begin position="253"/>
        <end position="287"/>
    </location>
</feature>
<dbReference type="PROSITE" id="PS51375">
    <property type="entry name" value="PPR"/>
    <property type="match status" value="4"/>
</dbReference>
<dbReference type="InterPro" id="IPR002885">
    <property type="entry name" value="PPR_rpt"/>
</dbReference>
<dbReference type="PANTHER" id="PTHR47926">
    <property type="entry name" value="PENTATRICOPEPTIDE REPEAT-CONTAINING PROTEIN"/>
    <property type="match status" value="1"/>
</dbReference>
<gene>
    <name evidence="5" type="primary">PCMPH38</name>
    <name evidence="5" type="ORF">Tsubulata_020990</name>
</gene>
<organism evidence="5 6">
    <name type="scientific">Turnera subulata</name>
    <dbReference type="NCBI Taxonomy" id="218843"/>
    <lineage>
        <taxon>Eukaryota</taxon>
        <taxon>Viridiplantae</taxon>
        <taxon>Streptophyta</taxon>
        <taxon>Embryophyta</taxon>
        <taxon>Tracheophyta</taxon>
        <taxon>Spermatophyta</taxon>
        <taxon>Magnoliopsida</taxon>
        <taxon>eudicotyledons</taxon>
        <taxon>Gunneridae</taxon>
        <taxon>Pentapetalae</taxon>
        <taxon>rosids</taxon>
        <taxon>fabids</taxon>
        <taxon>Malpighiales</taxon>
        <taxon>Passifloraceae</taxon>
        <taxon>Turnera</taxon>
    </lineage>
</organism>
<dbReference type="PANTHER" id="PTHR47926:SF452">
    <property type="entry name" value="PENTATRICOPEPTIDE REPEAT-CONTAINING PROTEIN"/>
    <property type="match status" value="1"/>
</dbReference>
<dbReference type="AlphaFoldDB" id="A0A9Q0J376"/>
<evidence type="ECO:0000259" key="4">
    <source>
        <dbReference type="Pfam" id="PF14432"/>
    </source>
</evidence>
<dbReference type="Proteomes" id="UP001141552">
    <property type="component" value="Unassembled WGS sequence"/>
</dbReference>
<evidence type="ECO:0000256" key="2">
    <source>
        <dbReference type="ARBA" id="ARBA00022737"/>
    </source>
</evidence>
<proteinExistence type="inferred from homology"/>
<sequence>MNSRIYNPTTAATPPTHPSLLFPQITGCKNTRDLEQIHAHFIKTGQIHDPLAASEILKSLSLSLSLSGPPDINYARKFFRQMRQPNCFSWNTILRAFVDAEDDDDGINNTNRGNSRSSSSSEEALLLFCQMCGDGSVGPNRFTFPSVLKACAKLGRVEEGKQVHGYVVKLGFDGDEFVVSNLVRMYAMSGAMEDANVLFWKHIFGDGKTSKLARDKRRQEGDVVLWNVMMDGYVGLGDVRASRELFDEMPQRSVVSWNGMISGYAQNGYFKEAVEMFRDMQLGDVRPNYVTLVSVLPAISRLGALELGKWVHLYAERNGIEIDDVLGSALIDMYSKCGSIEKAVQVFEEICKKRNPITWNALIGGLAMHGQAKEALEYFWRMQKAGLTPTDVMYIGLLSACSHAGFVEEGRSLFDHMVNVVGLEPRIEHYGCMVDLLGRAGLLGEAEQIIFNMPLKPDDIIWKTLLASCKMHGNIEMGERIARILMKEYPHDSGSYVALSNIFASSRNWEGVSEVRLKMKEKDIRKDPGCSWLELDGEIHEFLVEDSSHSRAKEIHSMLEEISSKLSSVGYRPNTSQVFLNIDEEDRGSALRYHSEKIAIAFGLISTSPQTPLRIVKNLRVCEDCHSSIKLISKIYTRKIIVRDRKRFHHFENGSCSCMDYW</sequence>
<keyword evidence="6" id="KW-1185">Reference proteome</keyword>
<dbReference type="FunFam" id="1.25.40.10:FF:000470">
    <property type="entry name" value="Pentatricopeptide repeat-containing protein At5g66520"/>
    <property type="match status" value="1"/>
</dbReference>
<reference evidence="5" key="1">
    <citation type="submission" date="2022-02" db="EMBL/GenBank/DDBJ databases">
        <authorList>
            <person name="Henning P.M."/>
            <person name="McCubbin A.G."/>
            <person name="Shore J.S."/>
        </authorList>
    </citation>
    <scope>NUCLEOTIDE SEQUENCE</scope>
    <source>
        <strain evidence="5">F60SS</strain>
        <tissue evidence="5">Leaves</tissue>
    </source>
</reference>
<dbReference type="InterPro" id="IPR046848">
    <property type="entry name" value="E_motif"/>
</dbReference>
<accession>A0A9Q0J376</accession>
<dbReference type="InterPro" id="IPR032867">
    <property type="entry name" value="DYW_dom"/>
</dbReference>
<dbReference type="Pfam" id="PF01535">
    <property type="entry name" value="PPR"/>
    <property type="match status" value="2"/>
</dbReference>
<evidence type="ECO:0000256" key="1">
    <source>
        <dbReference type="ARBA" id="ARBA00006643"/>
    </source>
</evidence>
<reference evidence="5" key="2">
    <citation type="journal article" date="2023" name="Plants (Basel)">
        <title>Annotation of the Turnera subulata (Passifloraceae) Draft Genome Reveals the S-Locus Evolved after the Divergence of Turneroideae from Passifloroideae in a Stepwise Manner.</title>
        <authorList>
            <person name="Henning P.M."/>
            <person name="Roalson E.H."/>
            <person name="Mir W."/>
            <person name="McCubbin A.G."/>
            <person name="Shore J.S."/>
        </authorList>
    </citation>
    <scope>NUCLEOTIDE SEQUENCE</scope>
    <source>
        <strain evidence="5">F60SS</strain>
    </source>
</reference>
<protein>
    <submittedName>
        <fullName evidence="5">Pentatricopeptide repeat-containing protein</fullName>
    </submittedName>
</protein>
<dbReference type="FunFam" id="1.25.40.10:FF:000333">
    <property type="entry name" value="Pentatricopeptide repeat-containing protein"/>
    <property type="match status" value="1"/>
</dbReference>
<dbReference type="FunFam" id="1.25.40.10:FF:000690">
    <property type="entry name" value="Pentatricopeptide repeat-containing protein"/>
    <property type="match status" value="1"/>
</dbReference>
<feature type="repeat" description="PPR" evidence="3">
    <location>
        <begin position="140"/>
        <end position="174"/>
    </location>
</feature>
<feature type="domain" description="DYW" evidence="4">
    <location>
        <begin position="570"/>
        <end position="662"/>
    </location>
</feature>
<dbReference type="InterPro" id="IPR046960">
    <property type="entry name" value="PPR_At4g14850-like_plant"/>
</dbReference>
<comment type="similarity">
    <text evidence="1">Belongs to the PPR family. PCMP-H subfamily.</text>
</comment>
<dbReference type="OrthoDB" id="185373at2759"/>